<comment type="caution">
    <text evidence="1">The sequence shown here is derived from an EMBL/GenBank/DDBJ whole genome shotgun (WGS) entry which is preliminary data.</text>
</comment>
<name>A0ABR7JQT7_9FIRM</name>
<evidence type="ECO:0000313" key="1">
    <source>
        <dbReference type="EMBL" id="MBC5997264.1"/>
    </source>
</evidence>
<accession>A0ABR7JQT7</accession>
<dbReference type="RefSeq" id="WP_153924811.1">
    <property type="nucleotide sequence ID" value="NZ_JACRWE010000004.1"/>
</dbReference>
<organism evidence="1 2">
    <name type="scientific">Romboutsia faecis</name>
    <dbReference type="NCBI Taxonomy" id="2764597"/>
    <lineage>
        <taxon>Bacteria</taxon>
        <taxon>Bacillati</taxon>
        <taxon>Bacillota</taxon>
        <taxon>Clostridia</taxon>
        <taxon>Peptostreptococcales</taxon>
        <taxon>Peptostreptococcaceae</taxon>
        <taxon>Romboutsia</taxon>
    </lineage>
</organism>
<gene>
    <name evidence="1" type="ORF">H8923_10860</name>
</gene>
<evidence type="ECO:0000313" key="2">
    <source>
        <dbReference type="Proteomes" id="UP000609849"/>
    </source>
</evidence>
<dbReference type="Proteomes" id="UP000609849">
    <property type="component" value="Unassembled WGS sequence"/>
</dbReference>
<keyword evidence="2" id="KW-1185">Reference proteome</keyword>
<proteinExistence type="predicted"/>
<protein>
    <submittedName>
        <fullName evidence="1">Uncharacterized protein</fullName>
    </submittedName>
</protein>
<sequence length="178" mass="21400">MEDTDFYYNTLKKILNCNLDMLTEEEIVELAKKYGEIQNECILNDNLEEYLDLLVKIEKKIIDKELDFLLIKEQYIINLMDLARIKRDKGKNDEAAELYWEILSKDSKEHLSDRNYIIANLIELGKDVTLVLEEIEKYKSDFRYRDILEEYKKKNFSKVKLELLNIFEENIEKLEKTL</sequence>
<dbReference type="EMBL" id="JACRWE010000004">
    <property type="protein sequence ID" value="MBC5997264.1"/>
    <property type="molecule type" value="Genomic_DNA"/>
</dbReference>
<reference evidence="1 2" key="1">
    <citation type="submission" date="2020-08" db="EMBL/GenBank/DDBJ databases">
        <authorList>
            <person name="Liu C."/>
            <person name="Sun Q."/>
        </authorList>
    </citation>
    <scope>NUCLEOTIDE SEQUENCE [LARGE SCALE GENOMIC DNA]</scope>
    <source>
        <strain evidence="1 2">NSJ-18</strain>
    </source>
</reference>